<evidence type="ECO:0000256" key="14">
    <source>
        <dbReference type="ARBA" id="ARBA00071434"/>
    </source>
</evidence>
<dbReference type="PANTHER" id="PTHR23326">
    <property type="entry name" value="CCR4 NOT-RELATED"/>
    <property type="match status" value="1"/>
</dbReference>
<evidence type="ECO:0000256" key="16">
    <source>
        <dbReference type="SAM" id="MobiDB-lite"/>
    </source>
</evidence>
<evidence type="ECO:0000256" key="13">
    <source>
        <dbReference type="ARBA" id="ARBA00064045"/>
    </source>
</evidence>
<dbReference type="InterPro" id="IPR007282">
    <property type="entry name" value="NOT2/3/5_C"/>
</dbReference>
<comment type="subunit">
    <text evidence="13">Component of the CCR4-NOT complex; distinct complexes seem to exist that differ in the participation of probably mutually exclusive catalytic subunits. In the complex interacts directly with CNOT3. Interacts with NCOR1, NCOR2. HDAC3 and GPS2.</text>
</comment>
<evidence type="ECO:0000256" key="7">
    <source>
        <dbReference type="ARBA" id="ARBA00022553"/>
    </source>
</evidence>
<feature type="domain" description="NOT2/NOT3/NOT5 C-terminal" evidence="18">
    <location>
        <begin position="345"/>
        <end position="469"/>
    </location>
</feature>
<gene>
    <name evidence="19" type="ORF">LARSCL_LOCUS12034</name>
</gene>
<name>A0AAV2AI68_9ARAC</name>
<dbReference type="Pfam" id="PF04153">
    <property type="entry name" value="NOT2_3_5_C"/>
    <property type="match status" value="1"/>
</dbReference>
<protein>
    <recommendedName>
        <fullName evidence="14">CCR4-NOT transcription complex subunit 2</fullName>
    </recommendedName>
    <alternativeName>
        <fullName evidence="15">CCR4-associated factor 2</fullName>
    </alternativeName>
</protein>
<comment type="subcellular location">
    <subcellularLocation>
        <location evidence="2">Cytoplasm</location>
    </subcellularLocation>
    <subcellularLocation>
        <location evidence="1">Nucleus</location>
    </subcellularLocation>
</comment>
<keyword evidence="8" id="KW-0810">Translation regulation</keyword>
<keyword evidence="12" id="KW-0539">Nucleus</keyword>
<dbReference type="InterPro" id="IPR038635">
    <property type="entry name" value="CCR4-NOT_su2/3/5_C_sf"/>
</dbReference>
<evidence type="ECO:0000313" key="20">
    <source>
        <dbReference type="Proteomes" id="UP001497382"/>
    </source>
</evidence>
<evidence type="ECO:0000256" key="6">
    <source>
        <dbReference type="ARBA" id="ARBA00022491"/>
    </source>
</evidence>
<keyword evidence="20" id="KW-1185">Reference proteome</keyword>
<dbReference type="Gene3D" id="2.30.30.1020">
    <property type="entry name" value="CCR4-NOT complex subunit 2/3/5, C-terminal domain"/>
    <property type="match status" value="1"/>
</dbReference>
<dbReference type="GO" id="GO:0030015">
    <property type="term" value="C:CCR4-NOT core complex"/>
    <property type="evidence" value="ECO:0007669"/>
    <property type="project" value="InterPro"/>
</dbReference>
<comment type="similarity">
    <text evidence="3">Belongs to the CNOT2/3/5 family.</text>
</comment>
<feature type="region of interest" description="Disordered" evidence="16">
    <location>
        <begin position="35"/>
        <end position="106"/>
    </location>
</feature>
<evidence type="ECO:0000256" key="8">
    <source>
        <dbReference type="ARBA" id="ARBA00022845"/>
    </source>
</evidence>
<feature type="compositionally biased region" description="Polar residues" evidence="16">
    <location>
        <begin position="191"/>
        <end position="205"/>
    </location>
</feature>
<keyword evidence="9" id="KW-0805">Transcription regulation</keyword>
<feature type="signal peptide" evidence="17">
    <location>
        <begin position="1"/>
        <end position="16"/>
    </location>
</feature>
<keyword evidence="10" id="KW-0943">RNA-mediated gene silencing</keyword>
<keyword evidence="7" id="KW-0597">Phosphoprotein</keyword>
<evidence type="ECO:0000256" key="9">
    <source>
        <dbReference type="ARBA" id="ARBA00023015"/>
    </source>
</evidence>
<evidence type="ECO:0000256" key="5">
    <source>
        <dbReference type="ARBA" id="ARBA00022490"/>
    </source>
</evidence>
<feature type="compositionally biased region" description="Polar residues" evidence="16">
    <location>
        <begin position="240"/>
        <end position="255"/>
    </location>
</feature>
<feature type="compositionally biased region" description="Low complexity" evidence="16">
    <location>
        <begin position="35"/>
        <end position="49"/>
    </location>
</feature>
<evidence type="ECO:0000256" key="11">
    <source>
        <dbReference type="ARBA" id="ARBA00023163"/>
    </source>
</evidence>
<evidence type="ECO:0000256" key="3">
    <source>
        <dbReference type="ARBA" id="ARBA00007682"/>
    </source>
</evidence>
<dbReference type="Proteomes" id="UP001497382">
    <property type="component" value="Unassembled WGS sequence"/>
</dbReference>
<sequence>MMLLIIAVMSSAGSHPFGYGPSANNSLSMGTLNLQQQQRSLSGQQFSSRTGGNGTHVQGHVTPTSSGIPSYSPCLPNSMPPPQQPSPNSRSMLMSSRALPNQRSITSQEMKRIVGIGGPLGGSIPTSEDAFNKRDRNSMFNVSSIAAMTGRTGFSQSNRGFPLQGLMNNSMQSNIISTSPALDLSEFPSLTNRSTQENSNASMSHNPMAGRPPYVGMVKQPTNESNEFQIHSEDFPALPGSQTQENNQENVNKSASGRCLGEPSKDSNHFTNDKSNSSQKRGIQTSKDGRVTNIPPGMVTDQFGMVGLLTFIRAAESDPKLVSLALGSDLTTLGLNLNTTENLYPSFAGPWAEHPCRPQDIDYHVPSEYLVNQNIRDKLAPVKLNRYGEDLLFYLFYMFSGDVLQLAAAAELYNRDWRFHKDDRVWITRVPGMNPTEKCQSFERGMYYFFDADNWRKVAKEFHLDYERLEERPNVPPAVSTLAPSQTVMT</sequence>
<dbReference type="GO" id="GO:0005634">
    <property type="term" value="C:nucleus"/>
    <property type="evidence" value="ECO:0007669"/>
    <property type="project" value="UniProtKB-SubCell"/>
</dbReference>
<evidence type="ECO:0000256" key="17">
    <source>
        <dbReference type="SAM" id="SignalP"/>
    </source>
</evidence>
<accession>A0AAV2AI68</accession>
<feature type="compositionally biased region" description="Polar residues" evidence="16">
    <location>
        <begin position="273"/>
        <end position="286"/>
    </location>
</feature>
<dbReference type="GO" id="GO:0005829">
    <property type="term" value="C:cytosol"/>
    <property type="evidence" value="ECO:0007669"/>
    <property type="project" value="UniProtKB-ARBA"/>
</dbReference>
<evidence type="ECO:0000256" key="12">
    <source>
        <dbReference type="ARBA" id="ARBA00023242"/>
    </source>
</evidence>
<dbReference type="GO" id="GO:2000036">
    <property type="term" value="P:regulation of stem cell population maintenance"/>
    <property type="evidence" value="ECO:0007669"/>
    <property type="project" value="UniProtKB-ARBA"/>
</dbReference>
<feature type="chain" id="PRO_5043909400" description="CCR4-NOT transcription complex subunit 2" evidence="17">
    <location>
        <begin position="17"/>
        <end position="490"/>
    </location>
</feature>
<evidence type="ECO:0000256" key="1">
    <source>
        <dbReference type="ARBA" id="ARBA00004123"/>
    </source>
</evidence>
<evidence type="ECO:0000259" key="18">
    <source>
        <dbReference type="Pfam" id="PF04153"/>
    </source>
</evidence>
<evidence type="ECO:0000256" key="4">
    <source>
        <dbReference type="ARBA" id="ARBA00022473"/>
    </source>
</evidence>
<organism evidence="19 20">
    <name type="scientific">Larinioides sclopetarius</name>
    <dbReference type="NCBI Taxonomy" id="280406"/>
    <lineage>
        <taxon>Eukaryota</taxon>
        <taxon>Metazoa</taxon>
        <taxon>Ecdysozoa</taxon>
        <taxon>Arthropoda</taxon>
        <taxon>Chelicerata</taxon>
        <taxon>Arachnida</taxon>
        <taxon>Araneae</taxon>
        <taxon>Araneomorphae</taxon>
        <taxon>Entelegynae</taxon>
        <taxon>Araneoidea</taxon>
        <taxon>Araneidae</taxon>
        <taxon>Larinioides</taxon>
    </lineage>
</organism>
<evidence type="ECO:0000313" key="19">
    <source>
        <dbReference type="EMBL" id="CAL1282318.1"/>
    </source>
</evidence>
<keyword evidence="4" id="KW-0217">Developmental protein</keyword>
<dbReference type="InterPro" id="IPR040168">
    <property type="entry name" value="Not2/3/5"/>
</dbReference>
<dbReference type="GO" id="GO:0006417">
    <property type="term" value="P:regulation of translation"/>
    <property type="evidence" value="ECO:0007669"/>
    <property type="project" value="UniProtKB-KW"/>
</dbReference>
<evidence type="ECO:0000256" key="15">
    <source>
        <dbReference type="ARBA" id="ARBA00083550"/>
    </source>
</evidence>
<keyword evidence="6" id="KW-0678">Repressor</keyword>
<dbReference type="AlphaFoldDB" id="A0AAV2AI68"/>
<proteinExistence type="inferred from homology"/>
<feature type="region of interest" description="Disordered" evidence="16">
    <location>
        <begin position="234"/>
        <end position="296"/>
    </location>
</feature>
<comment type="caution">
    <text evidence="19">The sequence shown here is derived from an EMBL/GenBank/DDBJ whole genome shotgun (WGS) entry which is preliminary data.</text>
</comment>
<evidence type="ECO:0000256" key="2">
    <source>
        <dbReference type="ARBA" id="ARBA00004496"/>
    </source>
</evidence>
<dbReference type="GO" id="GO:0031047">
    <property type="term" value="P:regulatory ncRNA-mediated gene silencing"/>
    <property type="evidence" value="ECO:0007669"/>
    <property type="project" value="UniProtKB-KW"/>
</dbReference>
<dbReference type="GO" id="GO:0006355">
    <property type="term" value="P:regulation of DNA-templated transcription"/>
    <property type="evidence" value="ECO:0007669"/>
    <property type="project" value="InterPro"/>
</dbReference>
<keyword evidence="17" id="KW-0732">Signal</keyword>
<dbReference type="EMBL" id="CAXIEN010000155">
    <property type="protein sequence ID" value="CAL1282318.1"/>
    <property type="molecule type" value="Genomic_DNA"/>
</dbReference>
<dbReference type="FunFam" id="2.30.30.1020:FF:000001">
    <property type="entry name" value="Putative CCR4-NOT transcription complex subunit 2"/>
    <property type="match status" value="1"/>
</dbReference>
<feature type="compositionally biased region" description="Basic and acidic residues" evidence="16">
    <location>
        <begin position="263"/>
        <end position="272"/>
    </location>
</feature>
<reference evidence="19 20" key="1">
    <citation type="submission" date="2024-04" db="EMBL/GenBank/DDBJ databases">
        <authorList>
            <person name="Rising A."/>
            <person name="Reimegard J."/>
            <person name="Sonavane S."/>
            <person name="Akerstrom W."/>
            <person name="Nylinder S."/>
            <person name="Hedman E."/>
            <person name="Kallberg Y."/>
        </authorList>
    </citation>
    <scope>NUCLEOTIDE SEQUENCE [LARGE SCALE GENOMIC DNA]</scope>
</reference>
<keyword evidence="11" id="KW-0804">Transcription</keyword>
<evidence type="ECO:0000256" key="10">
    <source>
        <dbReference type="ARBA" id="ARBA00023158"/>
    </source>
</evidence>
<feature type="region of interest" description="Disordered" evidence="16">
    <location>
        <begin position="191"/>
        <end position="220"/>
    </location>
</feature>
<keyword evidence="5" id="KW-0963">Cytoplasm</keyword>